<organism evidence="3 4">
    <name type="scientific">Tothia fuscella</name>
    <dbReference type="NCBI Taxonomy" id="1048955"/>
    <lineage>
        <taxon>Eukaryota</taxon>
        <taxon>Fungi</taxon>
        <taxon>Dikarya</taxon>
        <taxon>Ascomycota</taxon>
        <taxon>Pezizomycotina</taxon>
        <taxon>Dothideomycetes</taxon>
        <taxon>Pleosporomycetidae</taxon>
        <taxon>Venturiales</taxon>
        <taxon>Cylindrosympodiaceae</taxon>
        <taxon>Tothia</taxon>
    </lineage>
</organism>
<comment type="similarity">
    <text evidence="1">Belongs to the short-chain dehydrogenases/reductases (SDR) family.</text>
</comment>
<dbReference type="PRINTS" id="PR00081">
    <property type="entry name" value="GDHRDH"/>
</dbReference>
<dbReference type="Pfam" id="PF00106">
    <property type="entry name" value="adh_short"/>
    <property type="match status" value="1"/>
</dbReference>
<keyword evidence="4" id="KW-1185">Reference proteome</keyword>
<dbReference type="InterPro" id="IPR036291">
    <property type="entry name" value="NAD(P)-bd_dom_sf"/>
</dbReference>
<dbReference type="PANTHER" id="PTHR44229:SF4">
    <property type="entry name" value="15-HYDROXYPROSTAGLANDIN DEHYDROGENASE [NAD(+)]"/>
    <property type="match status" value="1"/>
</dbReference>
<evidence type="ECO:0000313" key="4">
    <source>
        <dbReference type="Proteomes" id="UP000800235"/>
    </source>
</evidence>
<sequence>MSDRKPLPGSKATAEAVPFSVEGKTAIVTGGGSGINFAFARLLLSKNCNVVVADLGLRPEAEEHYAKFTKSPRAVFTKTDVTSWAALENMFAVAIKEFGQIDILCAGAGIFSPPFSNFWYPPGTKESRDDPKGDRYLSIDINTTHPIRATQLAISHWLNPPKGQQKVSPSNPKRVVICGSVAGQVYGIGTPLYFASKHAISGFVRSMGDLDVTLGIKVSCVAPGLVRTPLILEDPGKAAMVDFEKDPYITPDEVAGNLLRLCEEDDLKGGTVLEVAAAGMTRKVEAFNDPGPQGKGHEASNYQSSIDEVYQRLEMEGWGIVPN</sequence>
<reference evidence="3" key="1">
    <citation type="journal article" date="2020" name="Stud. Mycol.">
        <title>101 Dothideomycetes genomes: a test case for predicting lifestyles and emergence of pathogens.</title>
        <authorList>
            <person name="Haridas S."/>
            <person name="Albert R."/>
            <person name="Binder M."/>
            <person name="Bloem J."/>
            <person name="Labutti K."/>
            <person name="Salamov A."/>
            <person name="Andreopoulos B."/>
            <person name="Baker S."/>
            <person name="Barry K."/>
            <person name="Bills G."/>
            <person name="Bluhm B."/>
            <person name="Cannon C."/>
            <person name="Castanera R."/>
            <person name="Culley D."/>
            <person name="Daum C."/>
            <person name="Ezra D."/>
            <person name="Gonzalez J."/>
            <person name="Henrissat B."/>
            <person name="Kuo A."/>
            <person name="Liang C."/>
            <person name="Lipzen A."/>
            <person name="Lutzoni F."/>
            <person name="Magnuson J."/>
            <person name="Mondo S."/>
            <person name="Nolan M."/>
            <person name="Ohm R."/>
            <person name="Pangilinan J."/>
            <person name="Park H.-J."/>
            <person name="Ramirez L."/>
            <person name="Alfaro M."/>
            <person name="Sun H."/>
            <person name="Tritt A."/>
            <person name="Yoshinaga Y."/>
            <person name="Zwiers L.-H."/>
            <person name="Turgeon B."/>
            <person name="Goodwin S."/>
            <person name="Spatafora J."/>
            <person name="Crous P."/>
            <person name="Grigoriev I."/>
        </authorList>
    </citation>
    <scope>NUCLEOTIDE SEQUENCE</scope>
    <source>
        <strain evidence="3">CBS 130266</strain>
    </source>
</reference>
<protein>
    <submittedName>
        <fullName evidence="3">Short chain dehydrogenase/ reductase</fullName>
    </submittedName>
</protein>
<dbReference type="OrthoDB" id="5296at2759"/>
<evidence type="ECO:0000256" key="2">
    <source>
        <dbReference type="ARBA" id="ARBA00023002"/>
    </source>
</evidence>
<proteinExistence type="inferred from homology"/>
<dbReference type="AlphaFoldDB" id="A0A9P4NHB7"/>
<name>A0A9P4NHB7_9PEZI</name>
<evidence type="ECO:0000313" key="3">
    <source>
        <dbReference type="EMBL" id="KAF2421255.1"/>
    </source>
</evidence>
<dbReference type="EMBL" id="MU007099">
    <property type="protein sequence ID" value="KAF2421255.1"/>
    <property type="molecule type" value="Genomic_DNA"/>
</dbReference>
<keyword evidence="2" id="KW-0560">Oxidoreductase</keyword>
<dbReference type="FunFam" id="3.40.50.720:FF:000643">
    <property type="entry name" value="Short chain dehydrogenase/reductase family oxidoreductase, putative"/>
    <property type="match status" value="1"/>
</dbReference>
<dbReference type="Gene3D" id="3.40.50.720">
    <property type="entry name" value="NAD(P)-binding Rossmann-like Domain"/>
    <property type="match status" value="1"/>
</dbReference>
<dbReference type="GO" id="GO:0016616">
    <property type="term" value="F:oxidoreductase activity, acting on the CH-OH group of donors, NAD or NADP as acceptor"/>
    <property type="evidence" value="ECO:0007669"/>
    <property type="project" value="TreeGrafter"/>
</dbReference>
<gene>
    <name evidence="3" type="ORF">EJ08DRAFT_653491</name>
</gene>
<dbReference type="Proteomes" id="UP000800235">
    <property type="component" value="Unassembled WGS sequence"/>
</dbReference>
<dbReference type="SUPFAM" id="SSF51735">
    <property type="entry name" value="NAD(P)-binding Rossmann-fold domains"/>
    <property type="match status" value="1"/>
</dbReference>
<comment type="caution">
    <text evidence="3">The sequence shown here is derived from an EMBL/GenBank/DDBJ whole genome shotgun (WGS) entry which is preliminary data.</text>
</comment>
<dbReference type="PANTHER" id="PTHR44229">
    <property type="entry name" value="15-HYDROXYPROSTAGLANDIN DEHYDROGENASE [NAD(+)]"/>
    <property type="match status" value="1"/>
</dbReference>
<accession>A0A9P4NHB7</accession>
<dbReference type="InterPro" id="IPR002347">
    <property type="entry name" value="SDR_fam"/>
</dbReference>
<dbReference type="GO" id="GO:0005737">
    <property type="term" value="C:cytoplasm"/>
    <property type="evidence" value="ECO:0007669"/>
    <property type="project" value="TreeGrafter"/>
</dbReference>
<evidence type="ECO:0000256" key="1">
    <source>
        <dbReference type="ARBA" id="ARBA00006484"/>
    </source>
</evidence>